<keyword evidence="4" id="KW-1185">Reference proteome</keyword>
<dbReference type="EMBL" id="LVJN01000018">
    <property type="protein sequence ID" value="OSM05282.1"/>
    <property type="molecule type" value="Genomic_DNA"/>
</dbReference>
<gene>
    <name evidence="3" type="ORF">MAIT1_03452</name>
</gene>
<sequence>MRTAPVIYVWGRSVNDRNPLAQAGDQGFPLRYNEEIAAKPVQPPRLAILDANGPGGAVAPRIQPAIEPPLHSGKYAVHVGSYLLYDNVRKQQEELDSLGISYYTRDVLVRGIHYVRLCAGPYDKRSDANKAFALIQRFMGIRGGIITPIEPDPNAKPLRPITAATNASSAPQ</sequence>
<comment type="caution">
    <text evidence="3">The sequence shown here is derived from an EMBL/GenBank/DDBJ whole genome shotgun (WGS) entry which is preliminary data.</text>
</comment>
<feature type="domain" description="SPOR" evidence="2">
    <location>
        <begin position="69"/>
        <end position="148"/>
    </location>
</feature>
<dbReference type="Gene3D" id="3.30.70.1070">
    <property type="entry name" value="Sporulation related repeat"/>
    <property type="match status" value="1"/>
</dbReference>
<evidence type="ECO:0000313" key="3">
    <source>
        <dbReference type="EMBL" id="OSM05282.1"/>
    </source>
</evidence>
<evidence type="ECO:0000256" key="1">
    <source>
        <dbReference type="SAM" id="MobiDB-lite"/>
    </source>
</evidence>
<accession>A0A1Y2K6J6</accession>
<dbReference type="AlphaFoldDB" id="A0A1Y2K6J6"/>
<feature type="compositionally biased region" description="Polar residues" evidence="1">
    <location>
        <begin position="163"/>
        <end position="172"/>
    </location>
</feature>
<reference evidence="3 4" key="1">
    <citation type="journal article" date="2016" name="BMC Genomics">
        <title>Combined genomic and structural analyses of a cultured magnetotactic bacterium reveals its niche adaptation to a dynamic environment.</title>
        <authorList>
            <person name="Araujo A.C."/>
            <person name="Morillo V."/>
            <person name="Cypriano J."/>
            <person name="Teixeira L.C."/>
            <person name="Leao P."/>
            <person name="Lyra S."/>
            <person name="Almeida L.G."/>
            <person name="Bazylinski D.A."/>
            <person name="Vasconcellos A.T."/>
            <person name="Abreu F."/>
            <person name="Lins U."/>
        </authorList>
    </citation>
    <scope>NUCLEOTIDE SEQUENCE [LARGE SCALE GENOMIC DNA]</scope>
    <source>
        <strain evidence="3 4">IT-1</strain>
    </source>
</reference>
<organism evidence="3 4">
    <name type="scientific">Magnetofaba australis IT-1</name>
    <dbReference type="NCBI Taxonomy" id="1434232"/>
    <lineage>
        <taxon>Bacteria</taxon>
        <taxon>Pseudomonadati</taxon>
        <taxon>Pseudomonadota</taxon>
        <taxon>Magnetococcia</taxon>
        <taxon>Magnetococcales</taxon>
        <taxon>Magnetococcaceae</taxon>
        <taxon>Magnetofaba</taxon>
    </lineage>
</organism>
<feature type="region of interest" description="Disordered" evidence="1">
    <location>
        <begin position="151"/>
        <end position="172"/>
    </location>
</feature>
<protein>
    <submittedName>
        <fullName evidence="3">Putative sporulation</fullName>
    </submittedName>
</protein>
<dbReference type="PROSITE" id="PS51724">
    <property type="entry name" value="SPOR"/>
    <property type="match status" value="1"/>
</dbReference>
<name>A0A1Y2K6J6_9PROT</name>
<dbReference type="Proteomes" id="UP000194003">
    <property type="component" value="Unassembled WGS sequence"/>
</dbReference>
<dbReference type="Pfam" id="PF05036">
    <property type="entry name" value="SPOR"/>
    <property type="match status" value="1"/>
</dbReference>
<proteinExistence type="predicted"/>
<evidence type="ECO:0000259" key="2">
    <source>
        <dbReference type="PROSITE" id="PS51724"/>
    </source>
</evidence>
<dbReference type="GO" id="GO:0042834">
    <property type="term" value="F:peptidoglycan binding"/>
    <property type="evidence" value="ECO:0007669"/>
    <property type="project" value="InterPro"/>
</dbReference>
<evidence type="ECO:0000313" key="4">
    <source>
        <dbReference type="Proteomes" id="UP000194003"/>
    </source>
</evidence>
<dbReference type="InterPro" id="IPR007730">
    <property type="entry name" value="SPOR-like_dom"/>
</dbReference>
<dbReference type="InterPro" id="IPR036680">
    <property type="entry name" value="SPOR-like_sf"/>
</dbReference>
<dbReference type="SUPFAM" id="SSF110997">
    <property type="entry name" value="Sporulation related repeat"/>
    <property type="match status" value="1"/>
</dbReference>